<name>A0ABX8USW7_9BURK</name>
<accession>A0ABX8USW7</accession>
<dbReference type="EMBL" id="CP080095">
    <property type="protein sequence ID" value="QYD70074.1"/>
    <property type="molecule type" value="Genomic_DNA"/>
</dbReference>
<dbReference type="RefSeq" id="WP_219799401.1">
    <property type="nucleotide sequence ID" value="NZ_CP080095.1"/>
</dbReference>
<reference evidence="1 2" key="1">
    <citation type="submission" date="2021-07" db="EMBL/GenBank/DDBJ databases">
        <title>Paraburkholderia edwinii protects Aspergillus sp. from phenazines by acting as a toxin sponge.</title>
        <authorList>
            <person name="Dahlstrom K.M."/>
            <person name="Newman D.K."/>
        </authorList>
    </citation>
    <scope>NUCLEOTIDE SEQUENCE [LARGE SCALE GENOMIC DNA]</scope>
    <source>
        <strain evidence="1 2">Pe01</strain>
    </source>
</reference>
<proteinExistence type="predicted"/>
<protein>
    <submittedName>
        <fullName evidence="1">Uncharacterized protein</fullName>
    </submittedName>
</protein>
<evidence type="ECO:0000313" key="1">
    <source>
        <dbReference type="EMBL" id="QYD70074.1"/>
    </source>
</evidence>
<sequence length="81" mass="8995">MVDGYTLGLAKRNGDAADSWMKYARELEQKLVSAQAGVEAMRAVKDGAIAELGKLDPKNPMLDKANQQKVFDKAYYGYRKP</sequence>
<organism evidence="1 2">
    <name type="scientific">Paraburkholderia edwinii</name>
    <dbReference type="NCBI Taxonomy" id="2861782"/>
    <lineage>
        <taxon>Bacteria</taxon>
        <taxon>Pseudomonadati</taxon>
        <taxon>Pseudomonadota</taxon>
        <taxon>Betaproteobacteria</taxon>
        <taxon>Burkholderiales</taxon>
        <taxon>Burkholderiaceae</taxon>
        <taxon>Paraburkholderia</taxon>
    </lineage>
</organism>
<evidence type="ECO:0000313" key="2">
    <source>
        <dbReference type="Proteomes" id="UP000826462"/>
    </source>
</evidence>
<keyword evidence="2" id="KW-1185">Reference proteome</keyword>
<gene>
    <name evidence="1" type="ORF">KZJ38_07115</name>
</gene>
<dbReference type="Proteomes" id="UP000826462">
    <property type="component" value="Chromosome 1"/>
</dbReference>